<organism evidence="2">
    <name type="scientific">Tanacetum cinerariifolium</name>
    <name type="common">Dalmatian daisy</name>
    <name type="synonym">Chrysanthemum cinerariifolium</name>
    <dbReference type="NCBI Taxonomy" id="118510"/>
    <lineage>
        <taxon>Eukaryota</taxon>
        <taxon>Viridiplantae</taxon>
        <taxon>Streptophyta</taxon>
        <taxon>Embryophyta</taxon>
        <taxon>Tracheophyta</taxon>
        <taxon>Spermatophyta</taxon>
        <taxon>Magnoliopsida</taxon>
        <taxon>eudicotyledons</taxon>
        <taxon>Gunneridae</taxon>
        <taxon>Pentapetalae</taxon>
        <taxon>asterids</taxon>
        <taxon>campanulids</taxon>
        <taxon>Asterales</taxon>
        <taxon>Asteraceae</taxon>
        <taxon>Asteroideae</taxon>
        <taxon>Anthemideae</taxon>
        <taxon>Anthemidinae</taxon>
        <taxon>Tanacetum</taxon>
    </lineage>
</organism>
<protein>
    <submittedName>
        <fullName evidence="2">Retrovirus-related Pol polyprotein from transposon TNT 1-94</fullName>
    </submittedName>
</protein>
<dbReference type="EMBL" id="BKCJ010009165">
    <property type="protein sequence ID" value="GEU85710.1"/>
    <property type="molecule type" value="Genomic_DNA"/>
</dbReference>
<name>A0A6L2NI39_TANCI</name>
<evidence type="ECO:0000313" key="2">
    <source>
        <dbReference type="EMBL" id="GEU85710.1"/>
    </source>
</evidence>
<dbReference type="AlphaFoldDB" id="A0A6L2NI39"/>
<reference evidence="2" key="1">
    <citation type="journal article" date="2019" name="Sci. Rep.">
        <title>Draft genome of Tanacetum cinerariifolium, the natural source of mosquito coil.</title>
        <authorList>
            <person name="Yamashiro T."/>
            <person name="Shiraishi A."/>
            <person name="Satake H."/>
            <person name="Nakayama K."/>
        </authorList>
    </citation>
    <scope>NUCLEOTIDE SEQUENCE</scope>
</reference>
<sequence length="340" mass="39185">MGPNMDDYKVKWSRFLFPLLKEESIDSGFVRFNTIITSLKDLDEGFSSKNYVRKFFRALHPKWRAKVMAIEESIDLSSLALDELFDNLKVHEVVMKKIPKSIEAKRNELSNHEKKRSHSDKEMRRKERVIGNALDGVIQIISLEIVQNHLATKIKRLSLEVLGVIAKMTPRTKLTLKLVSWLNLQMSPLPTNLSPLVNDDVGKEEAIENSTKVVNNSNEEDESIEVDKVVNIKESKNHPLEQVIGELNFFLGLQIKQMEDKIFFNQSKYIMEMLKKFGLEDSKPTKKPMSTGIKLTKDVEADSVDCTKYQGTKMPSEYQQHYKKTLAYALKIYNDPNMTE</sequence>
<accession>A0A6L2NI39</accession>
<evidence type="ECO:0000256" key="1">
    <source>
        <dbReference type="SAM" id="MobiDB-lite"/>
    </source>
</evidence>
<proteinExistence type="predicted"/>
<gene>
    <name evidence="2" type="ORF">Tci_057688</name>
</gene>
<feature type="region of interest" description="Disordered" evidence="1">
    <location>
        <begin position="105"/>
        <end position="124"/>
    </location>
</feature>
<comment type="caution">
    <text evidence="2">The sequence shown here is derived from an EMBL/GenBank/DDBJ whole genome shotgun (WGS) entry which is preliminary data.</text>
</comment>